<organism evidence="1 2">
    <name type="scientific">Austropuccinia psidii MF-1</name>
    <dbReference type="NCBI Taxonomy" id="1389203"/>
    <lineage>
        <taxon>Eukaryota</taxon>
        <taxon>Fungi</taxon>
        <taxon>Dikarya</taxon>
        <taxon>Basidiomycota</taxon>
        <taxon>Pucciniomycotina</taxon>
        <taxon>Pucciniomycetes</taxon>
        <taxon>Pucciniales</taxon>
        <taxon>Sphaerophragmiaceae</taxon>
        <taxon>Austropuccinia</taxon>
    </lineage>
</organism>
<proteinExistence type="predicted"/>
<gene>
    <name evidence="1" type="ORF">O181_053872</name>
</gene>
<reference evidence="1" key="1">
    <citation type="submission" date="2021-03" db="EMBL/GenBank/DDBJ databases">
        <title>Draft genome sequence of rust myrtle Austropuccinia psidii MF-1, a brazilian biotype.</title>
        <authorList>
            <person name="Quecine M.C."/>
            <person name="Pachon D.M.R."/>
            <person name="Bonatelli M.L."/>
            <person name="Correr F.H."/>
            <person name="Franceschini L.M."/>
            <person name="Leite T.F."/>
            <person name="Margarido G.R.A."/>
            <person name="Almeida C.A."/>
            <person name="Ferrarezi J.A."/>
            <person name="Labate C.A."/>
        </authorList>
    </citation>
    <scope>NUCLEOTIDE SEQUENCE</scope>
    <source>
        <strain evidence="1">MF-1</strain>
    </source>
</reference>
<evidence type="ECO:0000313" key="1">
    <source>
        <dbReference type="EMBL" id="MBW0514157.1"/>
    </source>
</evidence>
<name>A0A9Q3EAI5_9BASI</name>
<protein>
    <submittedName>
        <fullName evidence="1">Uncharacterized protein</fullName>
    </submittedName>
</protein>
<accession>A0A9Q3EAI5</accession>
<evidence type="ECO:0000313" key="2">
    <source>
        <dbReference type="Proteomes" id="UP000765509"/>
    </source>
</evidence>
<dbReference type="EMBL" id="AVOT02023852">
    <property type="protein sequence ID" value="MBW0514157.1"/>
    <property type="molecule type" value="Genomic_DNA"/>
</dbReference>
<comment type="caution">
    <text evidence="1">The sequence shown here is derived from an EMBL/GenBank/DDBJ whole genome shotgun (WGS) entry which is preliminary data.</text>
</comment>
<keyword evidence="2" id="KW-1185">Reference proteome</keyword>
<dbReference type="AlphaFoldDB" id="A0A9Q3EAI5"/>
<dbReference type="Proteomes" id="UP000765509">
    <property type="component" value="Unassembled WGS sequence"/>
</dbReference>
<sequence length="123" mass="14929">MEIQDQQLVDQMRQNLQYKYNHDEIVSKMKDKELKEIHSIKLLELYYHRAMEQEKLKKYLIALDFQKEVQLVEIELKRDLGKQKNHELEEASMRTKKELDLKQMELEQKDQCLSHDIALDKKA</sequence>